<evidence type="ECO:0008006" key="4">
    <source>
        <dbReference type="Google" id="ProtNLM"/>
    </source>
</evidence>
<gene>
    <name evidence="2" type="ORF">NATSA_08820</name>
</gene>
<dbReference type="Proteomes" id="UP000673975">
    <property type="component" value="Unassembled WGS sequence"/>
</dbReference>
<proteinExistence type="predicted"/>
<evidence type="ECO:0000256" key="1">
    <source>
        <dbReference type="SAM" id="SignalP"/>
    </source>
</evidence>
<dbReference type="RefSeq" id="WP_210511788.1">
    <property type="nucleotide sequence ID" value="NZ_JAFIDN010000006.1"/>
</dbReference>
<name>A0A8J7RS49_9BACT</name>
<sequence>MNRILPFVLPLILPFVLLPGTSAADSPDRLDVSVDVPVIEFTDDLSQVTGGAGWDLAWNMPVSRFGKRELRGGDLTADGSAHFRTDGIWLLDPDLGRRPATADLHWDFGFELAPRPVDDIPGDLFEEDITYTDIGFFNWIYNYRFAITLEAGLEADPAFEKGFLAFGTGLRMINMARSGRSGLLPTFHIYYEGVAGLQDEAVGGVESNRQYRRLRLLQRHQLSLGLIGLPDAALAAGYQYTRDFGQTAAYREDGFDSRFGWVVDLSCAIRWSGRDERLNRIDLFSRYSGGRIAPVTVSDNAFTFGLRIPYSR</sequence>
<keyword evidence="3" id="KW-1185">Reference proteome</keyword>
<comment type="caution">
    <text evidence="2">The sequence shown here is derived from an EMBL/GenBank/DDBJ whole genome shotgun (WGS) entry which is preliminary data.</text>
</comment>
<evidence type="ECO:0000313" key="2">
    <source>
        <dbReference type="EMBL" id="MBP3192764.1"/>
    </source>
</evidence>
<protein>
    <recommendedName>
        <fullName evidence="4">MipA/OmpV family protein</fullName>
    </recommendedName>
</protein>
<dbReference type="AlphaFoldDB" id="A0A8J7RS49"/>
<organism evidence="2 3">
    <name type="scientific">Natronogracilivirga saccharolytica</name>
    <dbReference type="NCBI Taxonomy" id="2812953"/>
    <lineage>
        <taxon>Bacteria</taxon>
        <taxon>Pseudomonadati</taxon>
        <taxon>Balneolota</taxon>
        <taxon>Balneolia</taxon>
        <taxon>Balneolales</taxon>
        <taxon>Cyclonatronaceae</taxon>
        <taxon>Natronogracilivirga</taxon>
    </lineage>
</organism>
<evidence type="ECO:0000313" key="3">
    <source>
        <dbReference type="Proteomes" id="UP000673975"/>
    </source>
</evidence>
<feature type="chain" id="PRO_5035261893" description="MipA/OmpV family protein" evidence="1">
    <location>
        <begin position="25"/>
        <end position="312"/>
    </location>
</feature>
<keyword evidence="1" id="KW-0732">Signal</keyword>
<feature type="signal peptide" evidence="1">
    <location>
        <begin position="1"/>
        <end position="24"/>
    </location>
</feature>
<dbReference type="EMBL" id="JAFIDN010000006">
    <property type="protein sequence ID" value="MBP3192764.1"/>
    <property type="molecule type" value="Genomic_DNA"/>
</dbReference>
<accession>A0A8J7RS49</accession>
<reference evidence="2" key="1">
    <citation type="submission" date="2021-02" db="EMBL/GenBank/DDBJ databases">
        <title>Natronogracilivirga saccharolytica gen. nov. sp. nov. a new anaerobic, haloalkiliphilic carbohydrate-fermenting bacterium from soda lake and proposing of Cyclonatronumiaceae fam. nov. in the phylum Balneolaeota.</title>
        <authorList>
            <person name="Zhilina T.N."/>
            <person name="Sorokin D.Y."/>
            <person name="Zavarzina D.G."/>
            <person name="Toshchakov S.V."/>
            <person name="Kublanov I.V."/>
        </authorList>
    </citation>
    <scope>NUCLEOTIDE SEQUENCE</scope>
    <source>
        <strain evidence="2">Z-1702</strain>
    </source>
</reference>